<evidence type="ECO:0000256" key="1">
    <source>
        <dbReference type="SAM" id="SignalP"/>
    </source>
</evidence>
<sequence>MAVIMAFRQRLSTLAVLCVLLCICPTMELDTVFSVSPSPTPARLSLVQSKFYLYGLSCKHNHAAIIVVFTYKVLLGNMLGRATNEDEETFIGDREEKRLQHAQRRHERRVKYDELRRKYGLLQDSDHPYSRYENE</sequence>
<evidence type="ECO:0000313" key="2">
    <source>
        <dbReference type="EMBL" id="ETE69665.1"/>
    </source>
</evidence>
<protein>
    <submittedName>
        <fullName evidence="2">Pituitary tumor-transforming 1-like interacting protein</fullName>
    </submittedName>
</protein>
<dbReference type="AlphaFoldDB" id="V8P5R8"/>
<gene>
    <name evidence="2" type="primary">PTTG1IP</name>
    <name evidence="2" type="ORF">L345_04529</name>
</gene>
<reference evidence="2 3" key="1">
    <citation type="journal article" date="2013" name="Proc. Natl. Acad. Sci. U.S.A.">
        <title>The king cobra genome reveals dynamic gene evolution and adaptation in the snake venom system.</title>
        <authorList>
            <person name="Vonk F.J."/>
            <person name="Casewell N.R."/>
            <person name="Henkel C.V."/>
            <person name="Heimberg A.M."/>
            <person name="Jansen H.J."/>
            <person name="McCleary R.J."/>
            <person name="Kerkkamp H.M."/>
            <person name="Vos R.A."/>
            <person name="Guerreiro I."/>
            <person name="Calvete J.J."/>
            <person name="Wuster W."/>
            <person name="Woods A.E."/>
            <person name="Logan J.M."/>
            <person name="Harrison R.A."/>
            <person name="Castoe T.A."/>
            <person name="de Koning A.P."/>
            <person name="Pollock D.D."/>
            <person name="Yandell M."/>
            <person name="Calderon D."/>
            <person name="Renjifo C."/>
            <person name="Currier R.B."/>
            <person name="Salgado D."/>
            <person name="Pla D."/>
            <person name="Sanz L."/>
            <person name="Hyder A.S."/>
            <person name="Ribeiro J.M."/>
            <person name="Arntzen J.W."/>
            <person name="van den Thillart G.E."/>
            <person name="Boetzer M."/>
            <person name="Pirovano W."/>
            <person name="Dirks R.P."/>
            <person name="Spaink H.P."/>
            <person name="Duboule D."/>
            <person name="McGlinn E."/>
            <person name="Kini R.M."/>
            <person name="Richardson M.K."/>
        </authorList>
    </citation>
    <scope>NUCLEOTIDE SEQUENCE</scope>
    <source>
        <tissue evidence="2">Blood</tissue>
    </source>
</reference>
<dbReference type="OrthoDB" id="5829916at2759"/>
<comment type="caution">
    <text evidence="2">The sequence shown here is derived from an EMBL/GenBank/DDBJ whole genome shotgun (WGS) entry which is preliminary data.</text>
</comment>
<name>V8P5R8_OPHHA</name>
<organism evidence="2 3">
    <name type="scientific">Ophiophagus hannah</name>
    <name type="common">King cobra</name>
    <name type="synonym">Naja hannah</name>
    <dbReference type="NCBI Taxonomy" id="8665"/>
    <lineage>
        <taxon>Eukaryota</taxon>
        <taxon>Metazoa</taxon>
        <taxon>Chordata</taxon>
        <taxon>Craniata</taxon>
        <taxon>Vertebrata</taxon>
        <taxon>Euteleostomi</taxon>
        <taxon>Lepidosauria</taxon>
        <taxon>Squamata</taxon>
        <taxon>Bifurcata</taxon>
        <taxon>Unidentata</taxon>
        <taxon>Episquamata</taxon>
        <taxon>Toxicofera</taxon>
        <taxon>Serpentes</taxon>
        <taxon>Colubroidea</taxon>
        <taxon>Elapidae</taxon>
        <taxon>Elapinae</taxon>
        <taxon>Ophiophagus</taxon>
    </lineage>
</organism>
<accession>V8P5R8</accession>
<dbReference type="EMBL" id="AZIM01000718">
    <property type="protein sequence ID" value="ETE69665.1"/>
    <property type="molecule type" value="Genomic_DNA"/>
</dbReference>
<feature type="signal peptide" evidence="1">
    <location>
        <begin position="1"/>
        <end position="29"/>
    </location>
</feature>
<feature type="chain" id="PRO_5004772445" evidence="1">
    <location>
        <begin position="30"/>
        <end position="135"/>
    </location>
</feature>
<keyword evidence="1" id="KW-0732">Signal</keyword>
<dbReference type="Proteomes" id="UP000018936">
    <property type="component" value="Unassembled WGS sequence"/>
</dbReference>
<keyword evidence="3" id="KW-1185">Reference proteome</keyword>
<proteinExistence type="predicted"/>
<evidence type="ECO:0000313" key="3">
    <source>
        <dbReference type="Proteomes" id="UP000018936"/>
    </source>
</evidence>